<reference evidence="1 2" key="1">
    <citation type="journal article" date="2022" name="bioRxiv">
        <title>The genome of the oomycete Peronosclerospora sorghi, a cosmopolitan pathogen of maize and sorghum, is inflated with dispersed pseudogenes.</title>
        <authorList>
            <person name="Fletcher K."/>
            <person name="Martin F."/>
            <person name="Isakeit T."/>
            <person name="Cavanaugh K."/>
            <person name="Magill C."/>
            <person name="Michelmore R."/>
        </authorList>
    </citation>
    <scope>NUCLEOTIDE SEQUENCE [LARGE SCALE GENOMIC DNA]</scope>
    <source>
        <strain evidence="1">P6</strain>
    </source>
</reference>
<sequence length="68" mass="7442">MTHAVVREMARSSASRRNQLCCHGKIDTDQQKSLRQRCAALSTCMDSGVALNTSSELLHFDDDDGDGT</sequence>
<organism evidence="1 2">
    <name type="scientific">Peronosclerospora sorghi</name>
    <dbReference type="NCBI Taxonomy" id="230839"/>
    <lineage>
        <taxon>Eukaryota</taxon>
        <taxon>Sar</taxon>
        <taxon>Stramenopiles</taxon>
        <taxon>Oomycota</taxon>
        <taxon>Peronosporomycetes</taxon>
        <taxon>Peronosporales</taxon>
        <taxon>Peronosporaceae</taxon>
        <taxon>Peronosclerospora</taxon>
    </lineage>
</organism>
<name>A0ACC0VYD1_9STRA</name>
<evidence type="ECO:0000313" key="1">
    <source>
        <dbReference type="EMBL" id="KAI9911232.1"/>
    </source>
</evidence>
<proteinExistence type="predicted"/>
<dbReference type="EMBL" id="CM047584">
    <property type="protein sequence ID" value="KAI9911232.1"/>
    <property type="molecule type" value="Genomic_DNA"/>
</dbReference>
<protein>
    <submittedName>
        <fullName evidence="1">Uncharacterized protein</fullName>
    </submittedName>
</protein>
<gene>
    <name evidence="1" type="ORF">PsorP6_009396</name>
</gene>
<keyword evidence="2" id="KW-1185">Reference proteome</keyword>
<comment type="caution">
    <text evidence="1">The sequence shown here is derived from an EMBL/GenBank/DDBJ whole genome shotgun (WGS) entry which is preliminary data.</text>
</comment>
<dbReference type="Proteomes" id="UP001163321">
    <property type="component" value="Chromosome 5"/>
</dbReference>
<accession>A0ACC0VYD1</accession>
<evidence type="ECO:0000313" key="2">
    <source>
        <dbReference type="Proteomes" id="UP001163321"/>
    </source>
</evidence>